<protein>
    <submittedName>
        <fullName evidence="2">Uncharacterized protein</fullName>
    </submittedName>
</protein>
<keyword evidence="3" id="KW-1185">Reference proteome</keyword>
<keyword evidence="1" id="KW-0812">Transmembrane</keyword>
<keyword evidence="1" id="KW-1133">Transmembrane helix</keyword>
<keyword evidence="1" id="KW-0472">Membrane</keyword>
<dbReference type="EMBL" id="MTYJ01000161">
    <property type="protein sequence ID" value="OQV11786.1"/>
    <property type="molecule type" value="Genomic_DNA"/>
</dbReference>
<evidence type="ECO:0000313" key="3">
    <source>
        <dbReference type="Proteomes" id="UP000192578"/>
    </source>
</evidence>
<reference evidence="3" key="1">
    <citation type="submission" date="2017-01" db="EMBL/GenBank/DDBJ databases">
        <title>Comparative genomics of anhydrobiosis in the tardigrade Hypsibius dujardini.</title>
        <authorList>
            <person name="Yoshida Y."/>
            <person name="Koutsovoulos G."/>
            <person name="Laetsch D."/>
            <person name="Stevens L."/>
            <person name="Kumar S."/>
            <person name="Horikawa D."/>
            <person name="Ishino K."/>
            <person name="Komine S."/>
            <person name="Tomita M."/>
            <person name="Blaxter M."/>
            <person name="Arakawa K."/>
        </authorList>
    </citation>
    <scope>NUCLEOTIDE SEQUENCE [LARGE SCALE GENOMIC DNA]</scope>
    <source>
        <strain evidence="3">Z151</strain>
    </source>
</reference>
<organism evidence="2 3">
    <name type="scientific">Hypsibius exemplaris</name>
    <name type="common">Freshwater tardigrade</name>
    <dbReference type="NCBI Taxonomy" id="2072580"/>
    <lineage>
        <taxon>Eukaryota</taxon>
        <taxon>Metazoa</taxon>
        <taxon>Ecdysozoa</taxon>
        <taxon>Tardigrada</taxon>
        <taxon>Eutardigrada</taxon>
        <taxon>Parachela</taxon>
        <taxon>Hypsibioidea</taxon>
        <taxon>Hypsibiidae</taxon>
        <taxon>Hypsibius</taxon>
    </lineage>
</organism>
<comment type="caution">
    <text evidence="2">The sequence shown here is derived from an EMBL/GenBank/DDBJ whole genome shotgun (WGS) entry which is preliminary data.</text>
</comment>
<evidence type="ECO:0000313" key="2">
    <source>
        <dbReference type="EMBL" id="OQV11786.1"/>
    </source>
</evidence>
<name>A0A1W0W9B1_HYPEX</name>
<feature type="transmembrane region" description="Helical" evidence="1">
    <location>
        <begin position="28"/>
        <end position="51"/>
    </location>
</feature>
<accession>A0A1W0W9B1</accession>
<evidence type="ECO:0000256" key="1">
    <source>
        <dbReference type="SAM" id="Phobius"/>
    </source>
</evidence>
<feature type="transmembrane region" description="Helical" evidence="1">
    <location>
        <begin position="127"/>
        <end position="149"/>
    </location>
</feature>
<dbReference type="AlphaFoldDB" id="A0A1W0W9B1"/>
<sequence length="153" mass="16728">MLFVTDVLRLVCIVGDALSPQDSTPQRIRLAASVLLCLSSFFINVGGLISLMDSERETRALLHKLQSCWAEDSAQSVSLLTDANVNNVCPPWCKAVHQSDDQVSTILSAFESSCFGSRKATIAWGGLGYLGRGTVINVFGWLLTFYVFLLSQH</sequence>
<dbReference type="Proteomes" id="UP000192578">
    <property type="component" value="Unassembled WGS sequence"/>
</dbReference>
<gene>
    <name evidence="2" type="ORF">BV898_13911</name>
</gene>
<proteinExistence type="predicted"/>